<evidence type="ECO:0000256" key="2">
    <source>
        <dbReference type="ARBA" id="ARBA00022679"/>
    </source>
</evidence>
<keyword evidence="3" id="KW-0694">RNA-binding</keyword>
<name>A0P679_9PROT</name>
<protein>
    <submittedName>
        <fullName evidence="5">Putative RNA methylase:THUMP</fullName>
    </submittedName>
</protein>
<dbReference type="Pfam" id="PF01170">
    <property type="entry name" value="UPF0020"/>
    <property type="match status" value="1"/>
</dbReference>
<dbReference type="CDD" id="cd11715">
    <property type="entry name" value="THUMP_AdoMetMT"/>
    <property type="match status" value="1"/>
</dbReference>
<dbReference type="InterPro" id="IPR054170">
    <property type="entry name" value="RlmL_1st"/>
</dbReference>
<dbReference type="GO" id="GO:0070043">
    <property type="term" value="F:rRNA (guanine-N7-)-methyltransferase activity"/>
    <property type="evidence" value="ECO:0007669"/>
    <property type="project" value="TreeGrafter"/>
</dbReference>
<evidence type="ECO:0000313" key="5">
    <source>
        <dbReference type="EMBL" id="EAV47039.1"/>
    </source>
</evidence>
<evidence type="ECO:0000313" key="6">
    <source>
        <dbReference type="Proteomes" id="UP000054262"/>
    </source>
</evidence>
<organism evidence="5 6">
    <name type="scientific">Methylophilales bacterium HTCC2181</name>
    <dbReference type="NCBI Taxonomy" id="383631"/>
    <lineage>
        <taxon>Bacteria</taxon>
        <taxon>Pseudomonadati</taxon>
        <taxon>Pseudomonadota</taxon>
        <taxon>Betaproteobacteria</taxon>
        <taxon>Nitrosomonadales</taxon>
        <taxon>OM43 clade</taxon>
    </lineage>
</organism>
<dbReference type="SUPFAM" id="SSF53335">
    <property type="entry name" value="S-adenosyl-L-methionine-dependent methyltransferases"/>
    <property type="match status" value="1"/>
</dbReference>
<evidence type="ECO:0000256" key="1">
    <source>
        <dbReference type="ARBA" id="ARBA00022603"/>
    </source>
</evidence>
<keyword evidence="2" id="KW-0808">Transferase</keyword>
<dbReference type="GO" id="GO:0003723">
    <property type="term" value="F:RNA binding"/>
    <property type="evidence" value="ECO:0007669"/>
    <property type="project" value="UniProtKB-UniRule"/>
</dbReference>
<evidence type="ECO:0000256" key="3">
    <source>
        <dbReference type="PROSITE-ProRule" id="PRU00529"/>
    </source>
</evidence>
<sequence>MTHHYFASCPRGLEEVLQQELMEIHANDIKRVDGGMLFSGDKEVLYKANLSSRIATRILCLVKQGSYENEDDIFNAALSVEWTTWFALEKTIKVSTTAIQCPLKSIDFMTLRIKDAVCDIFREKTGKRPDVEVRDPDIRIHLFLEKNNFSLYIDTSGAPLHQRGFRTASVEAPIKENLAAGIIKLSGWNPGEPFLDPMCGSGTFLIEAAMIASNQAPGLNRNFGFMAWKSFDNILFSTIKKTYMDQVTKKDFLKIYGSDKDLRAIRVSKKNLTLAGFENSVQLVCKQFSEITPPYSEGVLVTNPPYGERIGEELDSAYPEWATSLKQSFAGWRTYFLTNDFRMPKLMRLSPSKKTPLYNGALDCRLFEIKMVAGSNRK</sequence>
<dbReference type="InterPro" id="IPR002052">
    <property type="entry name" value="DNA_methylase_N6_adenine_CS"/>
</dbReference>
<dbReference type="PROSITE" id="PS01261">
    <property type="entry name" value="UPF0020"/>
    <property type="match status" value="1"/>
</dbReference>
<dbReference type="PANTHER" id="PTHR47313">
    <property type="entry name" value="RIBOSOMAL RNA LARGE SUBUNIT METHYLTRANSFERASE K/L"/>
    <property type="match status" value="1"/>
</dbReference>
<dbReference type="InterPro" id="IPR053943">
    <property type="entry name" value="RlmKL-like_Mtase_CS"/>
</dbReference>
<dbReference type="PROSITE" id="PS51165">
    <property type="entry name" value="THUMP"/>
    <property type="match status" value="1"/>
</dbReference>
<dbReference type="InterPro" id="IPR004114">
    <property type="entry name" value="THUMP_dom"/>
</dbReference>
<dbReference type="Gene3D" id="3.40.50.150">
    <property type="entry name" value="Vaccinia Virus protein VP39"/>
    <property type="match status" value="1"/>
</dbReference>
<keyword evidence="6" id="KW-1185">Reference proteome</keyword>
<dbReference type="PRINTS" id="PR00507">
    <property type="entry name" value="N12N6MTFRASE"/>
</dbReference>
<dbReference type="PROSITE" id="PS00092">
    <property type="entry name" value="N6_MTASE"/>
    <property type="match status" value="1"/>
</dbReference>
<dbReference type="SMART" id="SM00981">
    <property type="entry name" value="THUMP"/>
    <property type="match status" value="1"/>
</dbReference>
<dbReference type="GO" id="GO:0008990">
    <property type="term" value="F:rRNA (guanine-N2-)-methyltransferase activity"/>
    <property type="evidence" value="ECO:0007669"/>
    <property type="project" value="TreeGrafter"/>
</dbReference>
<feature type="domain" description="THUMP" evidence="4">
    <location>
        <begin position="44"/>
        <end position="155"/>
    </location>
</feature>
<dbReference type="Gene3D" id="3.30.2130.30">
    <property type="match status" value="1"/>
</dbReference>
<dbReference type="Pfam" id="PF22020">
    <property type="entry name" value="RlmL_1st"/>
    <property type="match status" value="1"/>
</dbReference>
<reference evidence="5 6" key="1">
    <citation type="submission" date="2006-11" db="EMBL/GenBank/DDBJ databases">
        <authorList>
            <person name="Giovannoni S."/>
            <person name="Vergin K."/>
            <person name="Ferriera S."/>
            <person name="Johnson J."/>
            <person name="Kravitz S."/>
            <person name="Beeson K."/>
            <person name="Sutton G."/>
            <person name="Rogers Y.-H."/>
            <person name="Friedman R."/>
            <person name="Frazier M."/>
            <person name="Venter J.C."/>
        </authorList>
    </citation>
    <scope>NUCLEOTIDE SEQUENCE [LARGE SCALE GENOMIC DNA]</scope>
    <source>
        <strain evidence="5 6">HTCC2181</strain>
    </source>
</reference>
<evidence type="ECO:0000259" key="4">
    <source>
        <dbReference type="PROSITE" id="PS51165"/>
    </source>
</evidence>
<dbReference type="PANTHER" id="PTHR47313:SF1">
    <property type="entry name" value="RIBOSOMAL RNA LARGE SUBUNIT METHYLTRANSFERASE K_L"/>
    <property type="match status" value="1"/>
</dbReference>
<dbReference type="Proteomes" id="UP000054262">
    <property type="component" value="Unassembled WGS sequence"/>
</dbReference>
<dbReference type="InterPro" id="IPR029063">
    <property type="entry name" value="SAM-dependent_MTases_sf"/>
</dbReference>
<proteinExistence type="predicted"/>
<gene>
    <name evidence="5" type="ORF">MB2181_03160</name>
</gene>
<dbReference type="EMBL" id="AAUX01000001">
    <property type="protein sequence ID" value="EAV47039.1"/>
    <property type="molecule type" value="Genomic_DNA"/>
</dbReference>
<dbReference type="AlphaFoldDB" id="A0P679"/>
<accession>A0P679</accession>
<keyword evidence="1 5" id="KW-0489">Methyltransferase</keyword>
<comment type="caution">
    <text evidence="5">The sequence shown here is derived from an EMBL/GenBank/DDBJ whole genome shotgun (WGS) entry which is preliminary data.</text>
</comment>
<dbReference type="Pfam" id="PF02926">
    <property type="entry name" value="THUMP"/>
    <property type="match status" value="1"/>
</dbReference>
<dbReference type="InterPro" id="IPR000241">
    <property type="entry name" value="RlmKL-like_Mtase"/>
</dbReference>